<gene>
    <name evidence="3" type="ORF">MIMGU_mgv1a021786mg</name>
</gene>
<keyword evidence="2" id="KW-0472">Membrane</keyword>
<dbReference type="EMBL" id="KI630427">
    <property type="protein sequence ID" value="EYU40126.1"/>
    <property type="molecule type" value="Genomic_DNA"/>
</dbReference>
<evidence type="ECO:0000313" key="4">
    <source>
        <dbReference type="Proteomes" id="UP000030748"/>
    </source>
</evidence>
<keyword evidence="4" id="KW-1185">Reference proteome</keyword>
<feature type="transmembrane region" description="Helical" evidence="2">
    <location>
        <begin position="97"/>
        <end position="119"/>
    </location>
</feature>
<evidence type="ECO:0000256" key="2">
    <source>
        <dbReference type="SAM" id="Phobius"/>
    </source>
</evidence>
<dbReference type="Pfam" id="PF02458">
    <property type="entry name" value="Transferase"/>
    <property type="match status" value="2"/>
</dbReference>
<dbReference type="Proteomes" id="UP000030748">
    <property type="component" value="Unassembled WGS sequence"/>
</dbReference>
<sequence length="320" mass="34564">AATTTTSVENTTTTCFFVDCNNSGAEFTHAVAGEVCVSDILERKYRPEIVSSFFSLDGVANCEGISKPLLGVQVTELVDGFFISCTANHAVIDGTSFWHFINSCLGFLAMVVILINIPLPPLEQILLQRNHVMPSPPLLHRVFHFSKESVAKLKAKANSEAGRDEIVISSLQAVCAHLWRSIARNNIRNNCRTQIRSLEEGCSISLLIGARARIPLADGYFGNGAYIAKTSISETELLQNGLGYAGLKINANVLITSSPRHNVYGSDFGWGKPLAVRSGKGKITTFPAAEGGGIDVEACLAPETMHAMEDDAEFLEAFII</sequence>
<keyword evidence="1" id="KW-0808">Transferase</keyword>
<dbReference type="STRING" id="4155.A0A022RIW4"/>
<dbReference type="InterPro" id="IPR023213">
    <property type="entry name" value="CAT-like_dom_sf"/>
</dbReference>
<name>A0A022RIW4_ERYGU</name>
<organism evidence="3 4">
    <name type="scientific">Erythranthe guttata</name>
    <name type="common">Yellow monkey flower</name>
    <name type="synonym">Mimulus guttatus</name>
    <dbReference type="NCBI Taxonomy" id="4155"/>
    <lineage>
        <taxon>Eukaryota</taxon>
        <taxon>Viridiplantae</taxon>
        <taxon>Streptophyta</taxon>
        <taxon>Embryophyta</taxon>
        <taxon>Tracheophyta</taxon>
        <taxon>Spermatophyta</taxon>
        <taxon>Magnoliopsida</taxon>
        <taxon>eudicotyledons</taxon>
        <taxon>Gunneridae</taxon>
        <taxon>Pentapetalae</taxon>
        <taxon>asterids</taxon>
        <taxon>lamiids</taxon>
        <taxon>Lamiales</taxon>
        <taxon>Phrymaceae</taxon>
        <taxon>Erythranthe</taxon>
    </lineage>
</organism>
<proteinExistence type="predicted"/>
<evidence type="ECO:0000313" key="3">
    <source>
        <dbReference type="EMBL" id="EYU40126.1"/>
    </source>
</evidence>
<dbReference type="PANTHER" id="PTHR31896:SF43">
    <property type="entry name" value="PROTEIN ENHANCED PSEUDOMONAS SUSCEPTIBILITY 1"/>
    <property type="match status" value="1"/>
</dbReference>
<accession>A0A022RIW4</accession>
<evidence type="ECO:0000256" key="1">
    <source>
        <dbReference type="ARBA" id="ARBA00022679"/>
    </source>
</evidence>
<feature type="non-terminal residue" evidence="3">
    <location>
        <position position="1"/>
    </location>
</feature>
<protein>
    <submittedName>
        <fullName evidence="3">Uncharacterized protein</fullName>
    </submittedName>
</protein>
<dbReference type="GO" id="GO:0016747">
    <property type="term" value="F:acyltransferase activity, transferring groups other than amino-acyl groups"/>
    <property type="evidence" value="ECO:0000318"/>
    <property type="project" value="GO_Central"/>
</dbReference>
<dbReference type="PANTHER" id="PTHR31896">
    <property type="entry name" value="FAMILY REGULATORY PROTEIN, PUTATIVE (AFU_ORTHOLOGUE AFUA_3G14730)-RELATED"/>
    <property type="match status" value="1"/>
</dbReference>
<keyword evidence="2" id="KW-1133">Transmembrane helix</keyword>
<reference evidence="3 4" key="1">
    <citation type="journal article" date="2013" name="Proc. Natl. Acad. Sci. U.S.A.">
        <title>Fine-scale variation in meiotic recombination in Mimulus inferred from population shotgun sequencing.</title>
        <authorList>
            <person name="Hellsten U."/>
            <person name="Wright K.M."/>
            <person name="Jenkins J."/>
            <person name="Shu S."/>
            <person name="Yuan Y."/>
            <person name="Wessler S.R."/>
            <person name="Schmutz J."/>
            <person name="Willis J.H."/>
            <person name="Rokhsar D.S."/>
        </authorList>
    </citation>
    <scope>NUCLEOTIDE SEQUENCE [LARGE SCALE GENOMIC DNA]</scope>
    <source>
        <strain evidence="4">cv. DUN x IM62</strain>
    </source>
</reference>
<dbReference type="InterPro" id="IPR051283">
    <property type="entry name" value="Sec_Metabolite_Acyltrans"/>
</dbReference>
<keyword evidence="2" id="KW-0812">Transmembrane</keyword>
<dbReference type="AlphaFoldDB" id="A0A022RIW4"/>
<dbReference type="GO" id="GO:0005737">
    <property type="term" value="C:cytoplasm"/>
    <property type="evidence" value="ECO:0000318"/>
    <property type="project" value="GO_Central"/>
</dbReference>
<dbReference type="Gene3D" id="3.30.559.10">
    <property type="entry name" value="Chloramphenicol acetyltransferase-like domain"/>
    <property type="match status" value="2"/>
</dbReference>